<dbReference type="GO" id="GO:0005524">
    <property type="term" value="F:ATP binding"/>
    <property type="evidence" value="ECO:0007669"/>
    <property type="project" value="UniProtKB-KW"/>
</dbReference>
<dbReference type="CDD" id="cd02165">
    <property type="entry name" value="NMNAT"/>
    <property type="match status" value="1"/>
</dbReference>
<keyword evidence="7 11" id="KW-0547">Nucleotide-binding</keyword>
<sequence>MRPFGSRIAPRLKRSGRRLVLPPHAKGMTIGLFGGSFNPPHEAHRLVALAALKRLGLDAVWWMVSPGNPLKAHSGLAPLAERVSAARALAHHPAIKVTDIEARLGTRFTFDTIAALKARCPGVRFVWIMGADNLAQFHLWQNWLGIAGLVPMAIVDRPGAGLKSAGGVAATRLARYRLDESDGHRLAFTQAPAWIFLHGLKSPLSSTALREKKLIPVKLHLST</sequence>
<dbReference type="EC" id="2.7.7.18" evidence="11"/>
<evidence type="ECO:0000256" key="6">
    <source>
        <dbReference type="ARBA" id="ARBA00022695"/>
    </source>
</evidence>
<evidence type="ECO:0000256" key="3">
    <source>
        <dbReference type="ARBA" id="ARBA00009014"/>
    </source>
</evidence>
<dbReference type="SUPFAM" id="SSF52374">
    <property type="entry name" value="Nucleotidylyl transferase"/>
    <property type="match status" value="1"/>
</dbReference>
<proteinExistence type="inferred from homology"/>
<dbReference type="NCBIfam" id="NF000845">
    <property type="entry name" value="PRK00071.2-4"/>
    <property type="match status" value="1"/>
</dbReference>
<dbReference type="OrthoDB" id="5295945at2"/>
<comment type="function">
    <text evidence="1 11">Catalyzes the reversible adenylation of nicotinate mononucleotide (NaMN) to nicotinic acid adenine dinucleotide (NaAD).</text>
</comment>
<dbReference type="UniPathway" id="UPA00253">
    <property type="reaction ID" value="UER00332"/>
</dbReference>
<comment type="catalytic activity">
    <reaction evidence="10 11">
        <text>nicotinate beta-D-ribonucleotide + ATP + H(+) = deamido-NAD(+) + diphosphate</text>
        <dbReference type="Rhea" id="RHEA:22860"/>
        <dbReference type="ChEBI" id="CHEBI:15378"/>
        <dbReference type="ChEBI" id="CHEBI:30616"/>
        <dbReference type="ChEBI" id="CHEBI:33019"/>
        <dbReference type="ChEBI" id="CHEBI:57502"/>
        <dbReference type="ChEBI" id="CHEBI:58437"/>
        <dbReference type="EC" id="2.7.7.18"/>
    </reaction>
</comment>
<evidence type="ECO:0000256" key="9">
    <source>
        <dbReference type="ARBA" id="ARBA00023027"/>
    </source>
</evidence>
<dbReference type="RefSeq" id="WP_137099089.1">
    <property type="nucleotide sequence ID" value="NZ_CP039865.1"/>
</dbReference>
<dbReference type="KEGG" id="paqt:E8L99_08255"/>
<gene>
    <name evidence="11" type="primary">nadD</name>
    <name evidence="13" type="ORF">E8L99_08255</name>
</gene>
<dbReference type="Gene3D" id="3.40.50.620">
    <property type="entry name" value="HUPs"/>
    <property type="match status" value="1"/>
</dbReference>
<dbReference type="NCBIfam" id="TIGR00482">
    <property type="entry name" value="nicotinate (nicotinamide) nucleotide adenylyltransferase"/>
    <property type="match status" value="1"/>
</dbReference>
<keyword evidence="9 11" id="KW-0520">NAD</keyword>
<evidence type="ECO:0000256" key="5">
    <source>
        <dbReference type="ARBA" id="ARBA00022679"/>
    </source>
</evidence>
<organism evidence="13 14">
    <name type="scientific">Phreatobacter aquaticus</name>
    <dbReference type="NCBI Taxonomy" id="2570229"/>
    <lineage>
        <taxon>Bacteria</taxon>
        <taxon>Pseudomonadati</taxon>
        <taxon>Pseudomonadota</taxon>
        <taxon>Alphaproteobacteria</taxon>
        <taxon>Hyphomicrobiales</taxon>
        <taxon>Phreatobacteraceae</taxon>
        <taxon>Phreatobacter</taxon>
    </lineage>
</organism>
<dbReference type="PANTHER" id="PTHR39321:SF3">
    <property type="entry name" value="PHOSPHOPANTETHEINE ADENYLYLTRANSFERASE"/>
    <property type="match status" value="1"/>
</dbReference>
<dbReference type="PANTHER" id="PTHR39321">
    <property type="entry name" value="NICOTINATE-NUCLEOTIDE ADENYLYLTRANSFERASE-RELATED"/>
    <property type="match status" value="1"/>
</dbReference>
<name>A0A4D7QKB2_9HYPH</name>
<keyword evidence="5 11" id="KW-0808">Transferase</keyword>
<dbReference type="GO" id="GO:0004515">
    <property type="term" value="F:nicotinate-nucleotide adenylyltransferase activity"/>
    <property type="evidence" value="ECO:0007669"/>
    <property type="project" value="UniProtKB-UniRule"/>
</dbReference>
<dbReference type="EMBL" id="CP039865">
    <property type="protein sequence ID" value="QCK85756.1"/>
    <property type="molecule type" value="Genomic_DNA"/>
</dbReference>
<comment type="pathway">
    <text evidence="2 11">Cofactor biosynthesis; NAD(+) biosynthesis; deamido-NAD(+) from nicotinate D-ribonucleotide: step 1/1.</text>
</comment>
<keyword evidence="14" id="KW-1185">Reference proteome</keyword>
<dbReference type="Pfam" id="PF01467">
    <property type="entry name" value="CTP_transf_like"/>
    <property type="match status" value="1"/>
</dbReference>
<evidence type="ECO:0000313" key="14">
    <source>
        <dbReference type="Proteomes" id="UP000298588"/>
    </source>
</evidence>
<keyword evidence="6 11" id="KW-0548">Nucleotidyltransferase</keyword>
<evidence type="ECO:0000256" key="4">
    <source>
        <dbReference type="ARBA" id="ARBA00022642"/>
    </source>
</evidence>
<evidence type="ECO:0000256" key="11">
    <source>
        <dbReference type="HAMAP-Rule" id="MF_00244"/>
    </source>
</evidence>
<evidence type="ECO:0000256" key="1">
    <source>
        <dbReference type="ARBA" id="ARBA00002324"/>
    </source>
</evidence>
<keyword evidence="4 11" id="KW-0662">Pyridine nucleotide biosynthesis</keyword>
<accession>A0A4D7QKB2</accession>
<dbReference type="HAMAP" id="MF_00244">
    <property type="entry name" value="NaMN_adenylyltr"/>
    <property type="match status" value="1"/>
</dbReference>
<evidence type="ECO:0000259" key="12">
    <source>
        <dbReference type="Pfam" id="PF01467"/>
    </source>
</evidence>
<keyword evidence="8 11" id="KW-0067">ATP-binding</keyword>
<dbReference type="Proteomes" id="UP000298588">
    <property type="component" value="Chromosome"/>
</dbReference>
<evidence type="ECO:0000256" key="8">
    <source>
        <dbReference type="ARBA" id="ARBA00022840"/>
    </source>
</evidence>
<evidence type="ECO:0000256" key="7">
    <source>
        <dbReference type="ARBA" id="ARBA00022741"/>
    </source>
</evidence>
<dbReference type="InterPro" id="IPR005248">
    <property type="entry name" value="NadD/NMNAT"/>
</dbReference>
<feature type="domain" description="Cytidyltransferase-like" evidence="12">
    <location>
        <begin position="32"/>
        <end position="211"/>
    </location>
</feature>
<evidence type="ECO:0000256" key="2">
    <source>
        <dbReference type="ARBA" id="ARBA00005019"/>
    </source>
</evidence>
<dbReference type="NCBIfam" id="NF000843">
    <property type="entry name" value="PRK00071.2-2"/>
    <property type="match status" value="1"/>
</dbReference>
<dbReference type="InterPro" id="IPR004821">
    <property type="entry name" value="Cyt_trans-like"/>
</dbReference>
<protein>
    <recommendedName>
        <fullName evidence="11">Probable nicotinate-nucleotide adenylyltransferase</fullName>
        <ecNumber evidence="11">2.7.7.18</ecNumber>
    </recommendedName>
    <alternativeName>
        <fullName evidence="11">Deamido-NAD(+) diphosphorylase</fullName>
    </alternativeName>
    <alternativeName>
        <fullName evidence="11">Deamido-NAD(+) pyrophosphorylase</fullName>
    </alternativeName>
    <alternativeName>
        <fullName evidence="11">Nicotinate mononucleotide adenylyltransferase</fullName>
        <shortName evidence="11">NaMN adenylyltransferase</shortName>
    </alternativeName>
</protein>
<dbReference type="InterPro" id="IPR014729">
    <property type="entry name" value="Rossmann-like_a/b/a_fold"/>
</dbReference>
<comment type="similarity">
    <text evidence="3 11">Belongs to the NadD family.</text>
</comment>
<evidence type="ECO:0000256" key="10">
    <source>
        <dbReference type="ARBA" id="ARBA00048721"/>
    </source>
</evidence>
<dbReference type="GO" id="GO:0009435">
    <property type="term" value="P:NAD+ biosynthetic process"/>
    <property type="evidence" value="ECO:0007669"/>
    <property type="project" value="UniProtKB-UniRule"/>
</dbReference>
<evidence type="ECO:0000313" key="13">
    <source>
        <dbReference type="EMBL" id="QCK85756.1"/>
    </source>
</evidence>
<reference evidence="13 14" key="1">
    <citation type="submission" date="2019-04" db="EMBL/GenBank/DDBJ databases">
        <title>Phreatobacter aquaticus sp. nov.</title>
        <authorList>
            <person name="Choi A."/>
            <person name="Baek K."/>
        </authorList>
    </citation>
    <scope>NUCLEOTIDE SEQUENCE [LARGE SCALE GENOMIC DNA]</scope>
    <source>
        <strain evidence="13 14">NMCR1094</strain>
    </source>
</reference>
<dbReference type="AlphaFoldDB" id="A0A4D7QKB2"/>